<comment type="subcellular location">
    <subcellularLocation>
        <location evidence="1">Cell membrane</location>
        <topology evidence="1">Multi-pass membrane protein</topology>
    </subcellularLocation>
</comment>
<keyword evidence="6 8" id="KW-0472">Membrane</keyword>
<dbReference type="Pfam" id="PF06151">
    <property type="entry name" value="Trehalose_recp"/>
    <property type="match status" value="1"/>
</dbReference>
<dbReference type="PANTHER" id="PTHR21421">
    <property type="entry name" value="GUSTATORY RECEPTOR"/>
    <property type="match status" value="1"/>
</dbReference>
<keyword evidence="7" id="KW-0675">Receptor</keyword>
<dbReference type="InterPro" id="IPR009318">
    <property type="entry name" value="Gustatory_rcpt"/>
</dbReference>
<dbReference type="PANTHER" id="PTHR21421:SF29">
    <property type="entry name" value="GUSTATORY RECEPTOR 5A FOR TREHALOSE-RELATED"/>
    <property type="match status" value="1"/>
</dbReference>
<gene>
    <name evidence="9" type="ORF">PEVE_00039736</name>
</gene>
<keyword evidence="3" id="KW-1003">Cell membrane</keyword>
<dbReference type="EMBL" id="CALNXI010000706">
    <property type="protein sequence ID" value="CAH3037462.1"/>
    <property type="molecule type" value="Genomic_DNA"/>
</dbReference>
<evidence type="ECO:0008006" key="11">
    <source>
        <dbReference type="Google" id="ProtNLM"/>
    </source>
</evidence>
<evidence type="ECO:0000256" key="1">
    <source>
        <dbReference type="ARBA" id="ARBA00004651"/>
    </source>
</evidence>
<sequence length="385" mass="43491">MTNDISEQLSQTFVPTLTLMKLSGQFFGETSFSEFRDLNPGKLVYLSRFYSLLVVLSLWLFVIFGLASLFSEGFTSVDVFLYLFNIAAWSVQCACNVTICLVMLPQVQSKSGSRFSQFITSFSTTTTDLKGLRRKSLKGLVFAGMVSLGNFAFSLLWSFYLNGVLYNYKPWNGNMGVWIIEVGVGIYASFAWSLPVQLYYTACLVLERMFETLKDKVTSSLDTEHPLTLTSLRQEYLRLCKVLEMADKVFSPFLLVTFALDVPLICVNLYQVIKVTKNWSNDENTIWLIAYMFWSVCLSSIVSLLCLFGGRVNEKAHSFYETLQMRYVPAQDIKEHSELVLFLAHVQGEPIGLSAGVLSVINKSFFLTLVGIIASYFAVLLTLPY</sequence>
<keyword evidence="10" id="KW-1185">Reference proteome</keyword>
<protein>
    <recommendedName>
        <fullName evidence="11">Gustatory receptor</fullName>
    </recommendedName>
</protein>
<evidence type="ECO:0000256" key="3">
    <source>
        <dbReference type="ARBA" id="ARBA00022475"/>
    </source>
</evidence>
<feature type="transmembrane region" description="Helical" evidence="8">
    <location>
        <begin position="365"/>
        <end position="383"/>
    </location>
</feature>
<comment type="similarity">
    <text evidence="2">Belongs to the insect chemoreceptor superfamily. Gustatory receptor (GR) family. Gr5a subfamily.</text>
</comment>
<feature type="transmembrane region" description="Helical" evidence="8">
    <location>
        <begin position="49"/>
        <end position="70"/>
    </location>
</feature>
<comment type="caution">
    <text evidence="9">The sequence shown here is derived from an EMBL/GenBank/DDBJ whole genome shotgun (WGS) entry which is preliminary data.</text>
</comment>
<keyword evidence="4 8" id="KW-0812">Transmembrane</keyword>
<proteinExistence type="inferred from homology"/>
<evidence type="ECO:0000256" key="6">
    <source>
        <dbReference type="ARBA" id="ARBA00023136"/>
    </source>
</evidence>
<reference evidence="9 10" key="1">
    <citation type="submission" date="2022-05" db="EMBL/GenBank/DDBJ databases">
        <authorList>
            <consortium name="Genoscope - CEA"/>
            <person name="William W."/>
        </authorList>
    </citation>
    <scope>NUCLEOTIDE SEQUENCE [LARGE SCALE GENOMIC DNA]</scope>
</reference>
<feature type="transmembrane region" description="Helical" evidence="8">
    <location>
        <begin position="253"/>
        <end position="273"/>
    </location>
</feature>
<organism evidence="9 10">
    <name type="scientific">Porites evermanni</name>
    <dbReference type="NCBI Taxonomy" id="104178"/>
    <lineage>
        <taxon>Eukaryota</taxon>
        <taxon>Metazoa</taxon>
        <taxon>Cnidaria</taxon>
        <taxon>Anthozoa</taxon>
        <taxon>Hexacorallia</taxon>
        <taxon>Scleractinia</taxon>
        <taxon>Fungiina</taxon>
        <taxon>Poritidae</taxon>
        <taxon>Porites</taxon>
    </lineage>
</organism>
<name>A0ABN8N2L2_9CNID</name>
<evidence type="ECO:0000256" key="7">
    <source>
        <dbReference type="ARBA" id="ARBA00023170"/>
    </source>
</evidence>
<feature type="transmembrane region" description="Helical" evidence="8">
    <location>
        <begin position="285"/>
        <end position="308"/>
    </location>
</feature>
<feature type="transmembrane region" description="Helical" evidence="8">
    <location>
        <begin position="82"/>
        <end position="104"/>
    </location>
</feature>
<evidence type="ECO:0000256" key="4">
    <source>
        <dbReference type="ARBA" id="ARBA00022692"/>
    </source>
</evidence>
<evidence type="ECO:0000256" key="5">
    <source>
        <dbReference type="ARBA" id="ARBA00022989"/>
    </source>
</evidence>
<evidence type="ECO:0000313" key="9">
    <source>
        <dbReference type="EMBL" id="CAH3037462.1"/>
    </source>
</evidence>
<evidence type="ECO:0000313" key="10">
    <source>
        <dbReference type="Proteomes" id="UP001159427"/>
    </source>
</evidence>
<keyword evidence="5 8" id="KW-1133">Transmembrane helix</keyword>
<feature type="transmembrane region" description="Helical" evidence="8">
    <location>
        <begin position="140"/>
        <end position="160"/>
    </location>
</feature>
<accession>A0ABN8N2L2</accession>
<dbReference type="Proteomes" id="UP001159427">
    <property type="component" value="Unassembled WGS sequence"/>
</dbReference>
<evidence type="ECO:0000256" key="8">
    <source>
        <dbReference type="SAM" id="Phobius"/>
    </source>
</evidence>
<feature type="transmembrane region" description="Helical" evidence="8">
    <location>
        <begin position="175"/>
        <end position="200"/>
    </location>
</feature>
<evidence type="ECO:0000256" key="2">
    <source>
        <dbReference type="ARBA" id="ARBA00005327"/>
    </source>
</evidence>